<reference evidence="1 2" key="1">
    <citation type="submission" date="2024-02" db="EMBL/GenBank/DDBJ databases">
        <authorList>
            <person name="Daric V."/>
            <person name="Darras S."/>
        </authorList>
    </citation>
    <scope>NUCLEOTIDE SEQUENCE [LARGE SCALE GENOMIC DNA]</scope>
</reference>
<comment type="caution">
    <text evidence="1">The sequence shown here is derived from an EMBL/GenBank/DDBJ whole genome shotgun (WGS) entry which is preliminary data.</text>
</comment>
<sequence>MTCLGVSPKSMFSDKGKVKICKFPAFTSDAKSTYSYHLTDKLNPEKSFDKSLISLPRTLTLFSLPLISYTAHSGPKSDVPSLQMSTTIYNIQNFGQYGYDVMNKFTIWVREEHVHRQTRQSFSAELAENNAAWNCLMTSTINVTIGIVCRPENLLVQSAFLRIEFDGHFPLTSARRIDNGTKDLRQKGKFQSFWVS</sequence>
<dbReference type="EMBL" id="CAWYQH010000057">
    <property type="protein sequence ID" value="CAK8679326.1"/>
    <property type="molecule type" value="Genomic_DNA"/>
</dbReference>
<dbReference type="Proteomes" id="UP001642483">
    <property type="component" value="Unassembled WGS sequence"/>
</dbReference>
<keyword evidence="2" id="KW-1185">Reference proteome</keyword>
<name>A0ABP0FKY4_CLALP</name>
<proteinExistence type="predicted"/>
<evidence type="ECO:0000313" key="2">
    <source>
        <dbReference type="Proteomes" id="UP001642483"/>
    </source>
</evidence>
<gene>
    <name evidence="1" type="ORF">CVLEPA_LOCUS9574</name>
</gene>
<organism evidence="1 2">
    <name type="scientific">Clavelina lepadiformis</name>
    <name type="common">Light-bulb sea squirt</name>
    <name type="synonym">Ascidia lepadiformis</name>
    <dbReference type="NCBI Taxonomy" id="159417"/>
    <lineage>
        <taxon>Eukaryota</taxon>
        <taxon>Metazoa</taxon>
        <taxon>Chordata</taxon>
        <taxon>Tunicata</taxon>
        <taxon>Ascidiacea</taxon>
        <taxon>Aplousobranchia</taxon>
        <taxon>Clavelinidae</taxon>
        <taxon>Clavelina</taxon>
    </lineage>
</organism>
<protein>
    <submittedName>
        <fullName evidence="1">Uncharacterized protein</fullName>
    </submittedName>
</protein>
<evidence type="ECO:0000313" key="1">
    <source>
        <dbReference type="EMBL" id="CAK8679326.1"/>
    </source>
</evidence>
<accession>A0ABP0FKY4</accession>